<dbReference type="KEGG" id="mbe:MBM_03694"/>
<dbReference type="Proteomes" id="UP000006753">
    <property type="component" value="Unassembled WGS sequence"/>
</dbReference>
<feature type="compositionally biased region" description="Polar residues" evidence="1">
    <location>
        <begin position="62"/>
        <end position="71"/>
    </location>
</feature>
<keyword evidence="3" id="KW-1185">Reference proteome</keyword>
<accession>K1WZ61</accession>
<feature type="region of interest" description="Disordered" evidence="1">
    <location>
        <begin position="120"/>
        <end position="166"/>
    </location>
</feature>
<dbReference type="EMBL" id="JH921434">
    <property type="protein sequence ID" value="EKD17922.1"/>
    <property type="molecule type" value="Genomic_DNA"/>
</dbReference>
<evidence type="ECO:0000313" key="3">
    <source>
        <dbReference type="Proteomes" id="UP000006753"/>
    </source>
</evidence>
<reference evidence="2 3" key="1">
    <citation type="journal article" date="2012" name="BMC Genomics">
        <title>Sequencing the genome of Marssonina brunnea reveals fungus-poplar co-evolution.</title>
        <authorList>
            <person name="Zhu S."/>
            <person name="Cao Y.-Z."/>
            <person name="Jiang C."/>
            <person name="Tan B.-Y."/>
            <person name="Wang Z."/>
            <person name="Feng S."/>
            <person name="Zhang L."/>
            <person name="Su X.-H."/>
            <person name="Brejova B."/>
            <person name="Vinar T."/>
            <person name="Xu M."/>
            <person name="Wang M.-X."/>
            <person name="Zhang S.-G."/>
            <person name="Huang M.-R."/>
            <person name="Wu R."/>
            <person name="Zhou Y."/>
        </authorList>
    </citation>
    <scope>NUCLEOTIDE SEQUENCE [LARGE SCALE GENOMIC DNA]</scope>
    <source>
        <strain evidence="2 3">MB_m1</strain>
    </source>
</reference>
<dbReference type="HOGENOM" id="CLU_1603085_0_0_1"/>
<organism evidence="2 3">
    <name type="scientific">Marssonina brunnea f. sp. multigermtubi (strain MB_m1)</name>
    <name type="common">Marssonina leaf spot fungus</name>
    <dbReference type="NCBI Taxonomy" id="1072389"/>
    <lineage>
        <taxon>Eukaryota</taxon>
        <taxon>Fungi</taxon>
        <taxon>Dikarya</taxon>
        <taxon>Ascomycota</taxon>
        <taxon>Pezizomycotina</taxon>
        <taxon>Leotiomycetes</taxon>
        <taxon>Helotiales</taxon>
        <taxon>Drepanopezizaceae</taxon>
        <taxon>Drepanopeziza</taxon>
    </lineage>
</organism>
<sequence length="166" mass="18686">MPPPPHLKAKSHLLQTLSIESIHSQAVIMGECKTLINNQPPASLHAYQIKIELDNPSELHPETSSLQTVLHPQSAPRHHRPPKLMSCDSGHSEANSTKQPTEWEIFMEQSIFKAMRNPYNDMKAKKRQQAKMQAVQDEAECDTERRNTEALSTNSERQSNAGDGEL</sequence>
<feature type="compositionally biased region" description="Polar residues" evidence="1">
    <location>
        <begin position="149"/>
        <end position="166"/>
    </location>
</feature>
<protein>
    <submittedName>
        <fullName evidence="2">Uncharacterized protein</fullName>
    </submittedName>
</protein>
<dbReference type="GeneID" id="18759629"/>
<evidence type="ECO:0000313" key="2">
    <source>
        <dbReference type="EMBL" id="EKD17922.1"/>
    </source>
</evidence>
<dbReference type="AlphaFoldDB" id="K1WZ61"/>
<dbReference type="InParanoid" id="K1WZ61"/>
<evidence type="ECO:0000256" key="1">
    <source>
        <dbReference type="SAM" id="MobiDB-lite"/>
    </source>
</evidence>
<feature type="region of interest" description="Disordered" evidence="1">
    <location>
        <begin position="58"/>
        <end position="100"/>
    </location>
</feature>
<gene>
    <name evidence="2" type="ORF">MBM_03694</name>
</gene>
<name>K1WZ61_MARBU</name>
<proteinExistence type="predicted"/>